<keyword evidence="4" id="KW-1185">Reference proteome</keyword>
<protein>
    <submittedName>
        <fullName evidence="3">Lysozyme inhibitor LprI family protein</fullName>
    </submittedName>
</protein>
<dbReference type="PANTHER" id="PTHR37549:SF1">
    <property type="entry name" value="LIPOPROTEIN LPRI"/>
    <property type="match status" value="1"/>
</dbReference>
<evidence type="ECO:0000259" key="2">
    <source>
        <dbReference type="Pfam" id="PF07007"/>
    </source>
</evidence>
<dbReference type="RefSeq" id="WP_371845018.1">
    <property type="nucleotide sequence ID" value="NZ_JBGMEL010000035.1"/>
</dbReference>
<gene>
    <name evidence="3" type="ORF">ACCI51_19085</name>
</gene>
<evidence type="ECO:0000313" key="4">
    <source>
        <dbReference type="Proteomes" id="UP001569414"/>
    </source>
</evidence>
<dbReference type="InterPro" id="IPR052755">
    <property type="entry name" value="Lysozyme_Inhibitor_LprI"/>
</dbReference>
<feature type="domain" description="Lysozyme inhibitor LprI-like N-terminal" evidence="2">
    <location>
        <begin position="149"/>
        <end position="239"/>
    </location>
</feature>
<comment type="caution">
    <text evidence="3">The sequence shown here is derived from an EMBL/GenBank/DDBJ whole genome shotgun (WGS) entry which is preliminary data.</text>
</comment>
<keyword evidence="1" id="KW-0732">Signal</keyword>
<feature type="signal peptide" evidence="1">
    <location>
        <begin position="1"/>
        <end position="21"/>
    </location>
</feature>
<accession>A0ABV4NTX6</accession>
<dbReference type="InterPro" id="IPR009739">
    <property type="entry name" value="LprI-like_N"/>
</dbReference>
<proteinExistence type="predicted"/>
<sequence>MKNYFFTLITLLIFNTPNVFAASFNCEKASSSSEILVCSSKRLGFYDKDLSAVYKSVMSTFTGQNSTAIKKEQIDWIKKRSDICKDEQSCIKAYKQRIAELREILWNGSNLDSFSIDRQSCRASKDQEIIIKCIISNIYDPCEDAGGKWGAAQCGWAHNIIAERKIDSLNAEIIERLSATSNGSELIELFKSDSSAWRSYRDSHCALTNAMNGVENFNGYVLHMAFCQRRLSEMRVTELEKIHASSSKHVTSR</sequence>
<dbReference type="Gene3D" id="1.20.1270.180">
    <property type="match status" value="2"/>
</dbReference>
<evidence type="ECO:0000256" key="1">
    <source>
        <dbReference type="SAM" id="SignalP"/>
    </source>
</evidence>
<dbReference type="Proteomes" id="UP001569414">
    <property type="component" value="Unassembled WGS sequence"/>
</dbReference>
<organism evidence="3 4">
    <name type="scientific">Microbulbifer echini</name>
    <dbReference type="NCBI Taxonomy" id="1529067"/>
    <lineage>
        <taxon>Bacteria</taxon>
        <taxon>Pseudomonadati</taxon>
        <taxon>Pseudomonadota</taxon>
        <taxon>Gammaproteobacteria</taxon>
        <taxon>Cellvibrionales</taxon>
        <taxon>Microbulbiferaceae</taxon>
        <taxon>Microbulbifer</taxon>
    </lineage>
</organism>
<evidence type="ECO:0000313" key="3">
    <source>
        <dbReference type="EMBL" id="MFA0792644.1"/>
    </source>
</evidence>
<dbReference type="EMBL" id="JBGMEL010000035">
    <property type="protein sequence ID" value="MFA0792644.1"/>
    <property type="molecule type" value="Genomic_DNA"/>
</dbReference>
<reference evidence="3 4" key="1">
    <citation type="submission" date="2024-08" db="EMBL/GenBank/DDBJ databases">
        <authorList>
            <person name="Ishaq N."/>
        </authorList>
    </citation>
    <scope>NUCLEOTIDE SEQUENCE [LARGE SCALE GENOMIC DNA]</scope>
    <source>
        <strain evidence="3 4">JCM 30400</strain>
    </source>
</reference>
<name>A0ABV4NTX6_9GAMM</name>
<feature type="chain" id="PRO_5045533084" evidence="1">
    <location>
        <begin position="22"/>
        <end position="253"/>
    </location>
</feature>
<feature type="domain" description="Lysozyme inhibitor LprI-like N-terminal" evidence="2">
    <location>
        <begin position="26"/>
        <end position="101"/>
    </location>
</feature>
<dbReference type="PANTHER" id="PTHR37549">
    <property type="entry name" value="LIPOPROTEIN LPRI"/>
    <property type="match status" value="1"/>
</dbReference>
<dbReference type="Pfam" id="PF07007">
    <property type="entry name" value="LprI"/>
    <property type="match status" value="2"/>
</dbReference>